<dbReference type="PANTHER" id="PTHR48081:SF8">
    <property type="entry name" value="ALPHA_BETA HYDROLASE FOLD-3 DOMAIN-CONTAINING PROTEIN-RELATED"/>
    <property type="match status" value="1"/>
</dbReference>
<sequence>MSDYSKLGQIDPEYAAAIANFPAPGKIDPRLREKLNGDFEAHIKEALRPHLPPGAPVAWRRILNAFLTATNRPDDSYTVADHHVHLDDENVLVRCLTPRGPGDVSFPVLFWIHGGGWIVGNVKLDDYHLRIICVQLQIAIISVEYRLAPEHPFPTGLNDCYDALKWVPYSRSCDTVNNQTLFGGDISRGFLIGGQSSGGNYAAVLAHRARDDPFFENRRLSGTALQIPIVLHPKAYPDKYKGELLSMEEFRATPPLLNGEMIEACWAALGAEPLNPDGSPFLYSSHTGLPPTYVQVCGRDPLRDEALVYEKLLKEHNVPTRLDVYPGVGHGFHLYFTTLTAAVKLNANFKAANVTRLYRDIAFLHVVVIEEFTGGPYGETHLRHVLLGWRYVEASTDVQHLPVCWNKSANGAGPAATLARHTQKSTQSRVGPPAPGYSRARAFELVPDHAGLRISTLWSVVEAMRAPSIDSTDSSYYGVLNLTWDESAVLYK</sequence>
<dbReference type="SUPFAM" id="SSF53474">
    <property type="entry name" value="alpha/beta-Hydrolases"/>
    <property type="match status" value="1"/>
</dbReference>
<dbReference type="PANTHER" id="PTHR48081">
    <property type="entry name" value="AB HYDROLASE SUPERFAMILY PROTEIN C4A8.06C"/>
    <property type="match status" value="1"/>
</dbReference>
<protein>
    <recommendedName>
        <fullName evidence="2">Alpha/beta hydrolase fold-3 domain-containing protein</fullName>
    </recommendedName>
</protein>
<reference evidence="3 4" key="1">
    <citation type="submission" date="2017-04" db="EMBL/GenBank/DDBJ databases">
        <title>Genome Sequence of the Model Brown-Rot Fungus Postia placenta SB12.</title>
        <authorList>
            <consortium name="DOE Joint Genome Institute"/>
            <person name="Gaskell J."/>
            <person name="Kersten P."/>
            <person name="Larrondo L.F."/>
            <person name="Canessa P."/>
            <person name="Martinez D."/>
            <person name="Hibbett D."/>
            <person name="Schmoll M."/>
            <person name="Kubicek C.P."/>
            <person name="Martinez A.T."/>
            <person name="Yadav J."/>
            <person name="Master E."/>
            <person name="Magnuson J.K."/>
            <person name="James T."/>
            <person name="Yaver D."/>
            <person name="Berka R."/>
            <person name="Labutti K."/>
            <person name="Lipzen A."/>
            <person name="Aerts A."/>
            <person name="Barry K."/>
            <person name="Henrissat B."/>
            <person name="Blanchette R."/>
            <person name="Grigoriev I."/>
            <person name="Cullen D."/>
        </authorList>
    </citation>
    <scope>NUCLEOTIDE SEQUENCE [LARGE SCALE GENOMIC DNA]</scope>
    <source>
        <strain evidence="3 4">MAD-698-R-SB12</strain>
    </source>
</reference>
<dbReference type="EMBL" id="KZ110596">
    <property type="protein sequence ID" value="OSX63027.1"/>
    <property type="molecule type" value="Genomic_DNA"/>
</dbReference>
<evidence type="ECO:0000256" key="1">
    <source>
        <dbReference type="ARBA" id="ARBA00022801"/>
    </source>
</evidence>
<accession>A0A1X6N327</accession>
<evidence type="ECO:0000313" key="4">
    <source>
        <dbReference type="Proteomes" id="UP000194127"/>
    </source>
</evidence>
<dbReference type="ESTHER" id="pospm-b8phn6">
    <property type="family name" value="Hormone-sensitive_lipase_like"/>
</dbReference>
<dbReference type="Gene3D" id="3.40.50.1820">
    <property type="entry name" value="alpha/beta hydrolase"/>
    <property type="match status" value="1"/>
</dbReference>
<proteinExistence type="predicted"/>
<gene>
    <name evidence="3" type="ORF">POSPLADRAFT_1140727</name>
</gene>
<dbReference type="InterPro" id="IPR050300">
    <property type="entry name" value="GDXG_lipolytic_enzyme"/>
</dbReference>
<dbReference type="RefSeq" id="XP_024339821.1">
    <property type="nucleotide sequence ID" value="XM_024485218.1"/>
</dbReference>
<feature type="domain" description="Alpha/beta hydrolase fold-3" evidence="2">
    <location>
        <begin position="109"/>
        <end position="333"/>
    </location>
</feature>
<dbReference type="GO" id="GO:0016787">
    <property type="term" value="F:hydrolase activity"/>
    <property type="evidence" value="ECO:0007669"/>
    <property type="project" value="UniProtKB-KW"/>
</dbReference>
<dbReference type="InterPro" id="IPR029058">
    <property type="entry name" value="AB_hydrolase_fold"/>
</dbReference>
<keyword evidence="4" id="KW-1185">Reference proteome</keyword>
<dbReference type="GeneID" id="36330167"/>
<organism evidence="3 4">
    <name type="scientific">Postia placenta MAD-698-R-SB12</name>
    <dbReference type="NCBI Taxonomy" id="670580"/>
    <lineage>
        <taxon>Eukaryota</taxon>
        <taxon>Fungi</taxon>
        <taxon>Dikarya</taxon>
        <taxon>Basidiomycota</taxon>
        <taxon>Agaricomycotina</taxon>
        <taxon>Agaricomycetes</taxon>
        <taxon>Polyporales</taxon>
        <taxon>Adustoporiaceae</taxon>
        <taxon>Rhodonia</taxon>
    </lineage>
</organism>
<dbReference type="Proteomes" id="UP000194127">
    <property type="component" value="Unassembled WGS sequence"/>
</dbReference>
<name>A0A1X6N327_9APHY</name>
<dbReference type="STRING" id="670580.A0A1X6N327"/>
<dbReference type="InterPro" id="IPR013094">
    <property type="entry name" value="AB_hydrolase_3"/>
</dbReference>
<evidence type="ECO:0000259" key="2">
    <source>
        <dbReference type="Pfam" id="PF07859"/>
    </source>
</evidence>
<dbReference type="AlphaFoldDB" id="A0A1X6N327"/>
<keyword evidence="1" id="KW-0378">Hydrolase</keyword>
<dbReference type="Pfam" id="PF07859">
    <property type="entry name" value="Abhydrolase_3"/>
    <property type="match status" value="1"/>
</dbReference>
<dbReference type="OrthoDB" id="408631at2759"/>
<evidence type="ECO:0000313" key="3">
    <source>
        <dbReference type="EMBL" id="OSX63027.1"/>
    </source>
</evidence>